<name>A0A8C8X2X7_PANLE</name>
<dbReference type="GO" id="GO:0036064">
    <property type="term" value="C:ciliary basal body"/>
    <property type="evidence" value="ECO:0007669"/>
    <property type="project" value="Ensembl"/>
</dbReference>
<dbReference type="GeneTree" id="ENSGT00730000111168"/>
<dbReference type="AlphaFoldDB" id="A0A8C8X2X7"/>
<dbReference type="GO" id="GO:0045162">
    <property type="term" value="P:clustering of voltage-gated sodium channels"/>
    <property type="evidence" value="ECO:0007669"/>
    <property type="project" value="InterPro"/>
</dbReference>
<keyword evidence="1" id="KW-0175">Coiled coil</keyword>
<reference evidence="2" key="3">
    <citation type="submission" date="2025-09" db="UniProtKB">
        <authorList>
            <consortium name="Ensembl"/>
        </authorList>
    </citation>
    <scope>IDENTIFICATION</scope>
</reference>
<feature type="coiled-coil region" evidence="1">
    <location>
        <begin position="67"/>
        <end position="171"/>
    </location>
</feature>
<feature type="coiled-coil region" evidence="1">
    <location>
        <begin position="211"/>
        <end position="509"/>
    </location>
</feature>
<dbReference type="GO" id="GO:0097539">
    <property type="term" value="C:ciliary transition fiber"/>
    <property type="evidence" value="ECO:0007669"/>
    <property type="project" value="Ensembl"/>
</dbReference>
<dbReference type="Ensembl" id="ENSPLOT00000013557.1">
    <property type="protein sequence ID" value="ENSPLOP00000012227.1"/>
    <property type="gene ID" value="ENSPLOG00000008836.1"/>
</dbReference>
<dbReference type="GO" id="GO:0005813">
    <property type="term" value="C:centrosome"/>
    <property type="evidence" value="ECO:0007669"/>
    <property type="project" value="Ensembl"/>
</dbReference>
<sequence>MATEIDFLRDQNQRLNEVLRRYQMEDFSKYSLVQKAVFKGGGDDTLENTLVDQSFLAPLIIEYDKHLEELNGQLKYYQKQMGEMKLQLENVIKENERLHSELKDAVEKQLETLPFGTDMGNDIYTDDETVRNLQEQLQLANQEKTQAVELWQTASQELDRLQRLYQEYMTEAQIHVVESQKQKDQLTNFQQLTKQLHVTNENIEMTNQHFLKTVTEQNVEIEQLRKQLEEDMLSAQGREEASDRRLQQLQSSIKQLETRLCVAMQEATQLRAQKTHLEKQTRELQAKCNELENEKYEAIVRARNSMQLLEEANLQKNQALLEEKQKEEDIEKMKETVSRLVQDVTLRTRKEVASTRKQYNVQISRLTEELSALQMECAEKQSQIERAIREKKAVEEELEKIYHEGRVNESDYRKLEEMHQRCLVAERSKDDLQLRLKTAENKIKQLEINSSEEISRCQEMIQKLQNLLESERENCGFVSEQRLKLQQENEQLQKETEDLRKIALEAQKKAKLKISTMEHEFSIKEHGFEVQLREMEDSNRNSTVELRHLLVTQQKVANRWKEETKKLTESAEIRISNLKSELSRQKLHTQELLSQLEMANEKVVENEKLILEHQEKANRLQRRLSQAEQRAASASQQLSVITVQRRKAASMMNLENI</sequence>
<evidence type="ECO:0000313" key="3">
    <source>
        <dbReference type="Proteomes" id="UP000694399"/>
    </source>
</evidence>
<dbReference type="InterPro" id="IPR038911">
    <property type="entry name" value="SCLT1"/>
</dbReference>
<organism evidence="2 3">
    <name type="scientific">Panthera leo</name>
    <name type="common">Lion</name>
    <dbReference type="NCBI Taxonomy" id="9689"/>
    <lineage>
        <taxon>Eukaryota</taxon>
        <taxon>Metazoa</taxon>
        <taxon>Chordata</taxon>
        <taxon>Craniata</taxon>
        <taxon>Vertebrata</taxon>
        <taxon>Euteleostomi</taxon>
        <taxon>Mammalia</taxon>
        <taxon>Eutheria</taxon>
        <taxon>Laurasiatheria</taxon>
        <taxon>Carnivora</taxon>
        <taxon>Feliformia</taxon>
        <taxon>Felidae</taxon>
        <taxon>Pantherinae</taxon>
        <taxon>Panthera</taxon>
    </lineage>
</organism>
<dbReference type="PANTHER" id="PTHR35970:SF1">
    <property type="entry name" value="SODIUM CHANNEL AND CLATHRIN LINKER 1"/>
    <property type="match status" value="1"/>
</dbReference>
<dbReference type="GO" id="GO:0060271">
    <property type="term" value="P:cilium assembly"/>
    <property type="evidence" value="ECO:0007669"/>
    <property type="project" value="Ensembl"/>
</dbReference>
<dbReference type="GO" id="GO:0005814">
    <property type="term" value="C:centriole"/>
    <property type="evidence" value="ECO:0007669"/>
    <property type="project" value="Ensembl"/>
</dbReference>
<protein>
    <submittedName>
        <fullName evidence="2">Sodium channel and clathrin linker 1</fullName>
    </submittedName>
</protein>
<reference evidence="2" key="2">
    <citation type="submission" date="2025-08" db="UniProtKB">
        <authorList>
            <consortium name="Ensembl"/>
        </authorList>
    </citation>
    <scope>IDENTIFICATION</scope>
</reference>
<feature type="coiled-coil region" evidence="1">
    <location>
        <begin position="561"/>
        <end position="637"/>
    </location>
</feature>
<gene>
    <name evidence="2" type="primary">SCLT1</name>
</gene>
<dbReference type="Proteomes" id="UP000694399">
    <property type="component" value="Chromosome B2"/>
</dbReference>
<dbReference type="PANTHER" id="PTHR35970">
    <property type="entry name" value="SODIUM CHANNEL AND CLATHRIN LINKER 1"/>
    <property type="match status" value="1"/>
</dbReference>
<evidence type="ECO:0000256" key="1">
    <source>
        <dbReference type="SAM" id="Coils"/>
    </source>
</evidence>
<evidence type="ECO:0000313" key="2">
    <source>
        <dbReference type="Ensembl" id="ENSPLOP00000012227.1"/>
    </source>
</evidence>
<dbReference type="OMA" id="RIHLEEC"/>
<keyword evidence="3" id="KW-1185">Reference proteome</keyword>
<accession>A0A8C8X2X7</accession>
<reference evidence="2" key="1">
    <citation type="journal article" date="2019" name="bioRxiv">
        <title>Long live the king: chromosome-level assembly of the lion (Panthera leo) using linked-read, Hi-C, and long read data.</title>
        <authorList>
            <person name="Armstrong E.E."/>
            <person name="Taylor R.W."/>
            <person name="Miller D.E."/>
            <person name="Kaelin C."/>
            <person name="Barsh G."/>
            <person name="Hadly E.A."/>
            <person name="Petrov D."/>
        </authorList>
    </citation>
    <scope>NUCLEOTIDE SEQUENCE [LARGE SCALE GENOMIC DNA]</scope>
</reference>
<dbReference type="GO" id="GO:0005829">
    <property type="term" value="C:cytosol"/>
    <property type="evidence" value="ECO:0007669"/>
    <property type="project" value="Ensembl"/>
</dbReference>
<proteinExistence type="predicted"/>